<protein>
    <submittedName>
        <fullName evidence="1">Uncharacterized protein</fullName>
    </submittedName>
</protein>
<dbReference type="AlphaFoldDB" id="A0A9W9C0W0"/>
<evidence type="ECO:0000313" key="1">
    <source>
        <dbReference type="EMBL" id="KAJ4338202.1"/>
    </source>
</evidence>
<reference evidence="1" key="1">
    <citation type="submission" date="2022-10" db="EMBL/GenBank/DDBJ databases">
        <title>Tapping the CABI collections for fungal endophytes: first genome assemblies for Collariella, Neodidymelliopsis, Ascochyta clinopodiicola, Didymella pomorum, Didymosphaeria variabile, Neocosmospora piperis and Neocucurbitaria cava.</title>
        <authorList>
            <person name="Hill R."/>
        </authorList>
    </citation>
    <scope>NUCLEOTIDE SEQUENCE</scope>
    <source>
        <strain evidence="1">IMI 360193</strain>
    </source>
</reference>
<keyword evidence="2" id="KW-1185">Reference proteome</keyword>
<evidence type="ECO:0000313" key="2">
    <source>
        <dbReference type="Proteomes" id="UP001140562"/>
    </source>
</evidence>
<dbReference type="EMBL" id="JAPEUV010000032">
    <property type="protein sequence ID" value="KAJ4338202.1"/>
    <property type="molecule type" value="Genomic_DNA"/>
</dbReference>
<sequence length="203" mass="22485">MGYQTRHVKDNNASITAEIQKLIKWLHAMQQNDPVAERAHHVVRRILQNVAPSLQDKAAELLDEGGLQPGFLDTPGRGQNTGMNWAQGNLFDGSASVSGHQYYPQSADQSYFGTAQWSHGHSGYGNSPLDDLQLSGTFDNPFVNSWDEVVPLAGIQNQWYNTGTAAVDHEGDIGDMNLYPGSNGEQTHLQQLQAQQDYSEQRY</sequence>
<dbReference type="Proteomes" id="UP001140562">
    <property type="component" value="Unassembled WGS sequence"/>
</dbReference>
<name>A0A9W9C0W0_9PLEO</name>
<dbReference type="OrthoDB" id="5296287at2759"/>
<proteinExistence type="predicted"/>
<organism evidence="1 2">
    <name type="scientific">Didymella glomerata</name>
    <dbReference type="NCBI Taxonomy" id="749621"/>
    <lineage>
        <taxon>Eukaryota</taxon>
        <taxon>Fungi</taxon>
        <taxon>Dikarya</taxon>
        <taxon>Ascomycota</taxon>
        <taxon>Pezizomycotina</taxon>
        <taxon>Dothideomycetes</taxon>
        <taxon>Pleosporomycetidae</taxon>
        <taxon>Pleosporales</taxon>
        <taxon>Pleosporineae</taxon>
        <taxon>Didymellaceae</taxon>
        <taxon>Didymella</taxon>
    </lineage>
</organism>
<comment type="caution">
    <text evidence="1">The sequence shown here is derived from an EMBL/GenBank/DDBJ whole genome shotgun (WGS) entry which is preliminary data.</text>
</comment>
<gene>
    <name evidence="1" type="ORF">N0V87_004179</name>
</gene>
<accession>A0A9W9C0W0</accession>